<keyword evidence="1" id="KW-0614">Plasmid</keyword>
<evidence type="ECO:0000313" key="2">
    <source>
        <dbReference type="Proteomes" id="UP000502657"/>
    </source>
</evidence>
<evidence type="ECO:0000313" key="1">
    <source>
        <dbReference type="EMBL" id="QJT41283.1"/>
    </source>
</evidence>
<name>A0ABX6NY17_AERME</name>
<gene>
    <name evidence="1" type="ORF">E4188_22560</name>
</gene>
<accession>A0ABX6NY17</accession>
<proteinExistence type="predicted"/>
<dbReference type="PANTHER" id="PTHR39639">
    <property type="entry name" value="CHROMOSOME 16, WHOLE GENOME SHOTGUN SEQUENCE"/>
    <property type="match status" value="1"/>
</dbReference>
<dbReference type="EMBL" id="CP038449">
    <property type="protein sequence ID" value="QJT41283.1"/>
    <property type="molecule type" value="Genomic_DNA"/>
</dbReference>
<sequence length="176" mass="19938">MPIPAPLLSGTRRDYTIGHLINSTPEGGDNTVRSIFGFPLPVWQRAEAWTEKQKVRFVEGIFLGLGTGFYVINGRDWDESGPLPCSAWLLDGQQRLGALRDFIQKKMVIFGDVTFESMTPQQSRKFLNLPFPCYELEYTADEGVLLELYDRLNYGGTLHELDAESADFQKWKANQG</sequence>
<organism evidence="1 2">
    <name type="scientific">Aeromonas media</name>
    <dbReference type="NCBI Taxonomy" id="651"/>
    <lineage>
        <taxon>Bacteria</taxon>
        <taxon>Pseudomonadati</taxon>
        <taxon>Pseudomonadota</taxon>
        <taxon>Gammaproteobacteria</taxon>
        <taxon>Aeromonadales</taxon>
        <taxon>Aeromonadaceae</taxon>
        <taxon>Aeromonas</taxon>
    </lineage>
</organism>
<dbReference type="Proteomes" id="UP000502657">
    <property type="component" value="Plasmid pAeme5"/>
</dbReference>
<geneLocation type="plasmid" evidence="2">
    <name>paeme5</name>
</geneLocation>
<dbReference type="PANTHER" id="PTHR39639:SF1">
    <property type="entry name" value="DUF262 DOMAIN-CONTAINING PROTEIN"/>
    <property type="match status" value="1"/>
</dbReference>
<protein>
    <submittedName>
        <fullName evidence="1">DUF262 domain-containing protein</fullName>
    </submittedName>
</protein>
<dbReference type="RefSeq" id="WP_171270158.1">
    <property type="nucleotide sequence ID" value="NZ_CP038446.1"/>
</dbReference>
<reference evidence="1 2" key="1">
    <citation type="submission" date="2019-03" db="EMBL/GenBank/DDBJ databases">
        <title>Novel transposon Tn6433 accelerates the dissemination of tet(E) in Aeromonas from aerobic biofilm under oxytetracycline stress.</title>
        <authorList>
            <person name="Shi Y."/>
            <person name="Tian Z."/>
            <person name="Zhang Y."/>
            <person name="Zhang H."/>
            <person name="Yang M."/>
        </authorList>
    </citation>
    <scope>NUCLEOTIDE SEQUENCE [LARGE SCALE GENOMIC DNA]</scope>
    <source>
        <strain evidence="1 2">R50-22</strain>
        <plasmid evidence="2">paeme5</plasmid>
    </source>
</reference>
<keyword evidence="2" id="KW-1185">Reference proteome</keyword>